<comment type="cofactor">
    <cofactor evidence="1">
        <name>Mn(2+)</name>
        <dbReference type="ChEBI" id="CHEBI:29035"/>
    </cofactor>
</comment>
<protein>
    <submittedName>
        <fullName evidence="10">Putative terpenoid synthase 7</fullName>
    </submittedName>
</protein>
<keyword evidence="4" id="KW-0460">Magnesium</keyword>
<reference evidence="10" key="1">
    <citation type="submission" date="2016-07" db="EMBL/GenBank/DDBJ databases">
        <title>De novo transcriptome assembly of four accessions of the metal hyperaccumulator plant Noccaea caerulescens.</title>
        <authorList>
            <person name="Blande D."/>
            <person name="Halimaa P."/>
            <person name="Tervahauta A.I."/>
            <person name="Aarts M.G."/>
            <person name="Karenlampi S.O."/>
        </authorList>
    </citation>
    <scope>NUCLEOTIDE SEQUENCE</scope>
</reference>
<dbReference type="SUPFAM" id="SSF48576">
    <property type="entry name" value="Terpenoid synthases"/>
    <property type="match status" value="1"/>
</dbReference>
<organism evidence="10">
    <name type="scientific">Noccaea caerulescens</name>
    <name type="common">Alpine penny-cress</name>
    <name type="synonym">Thlaspi caerulescens</name>
    <dbReference type="NCBI Taxonomy" id="107243"/>
    <lineage>
        <taxon>Eukaryota</taxon>
        <taxon>Viridiplantae</taxon>
        <taxon>Streptophyta</taxon>
        <taxon>Embryophyta</taxon>
        <taxon>Tracheophyta</taxon>
        <taxon>Spermatophyta</taxon>
        <taxon>Magnoliopsida</taxon>
        <taxon>eudicotyledons</taxon>
        <taxon>Gunneridae</taxon>
        <taxon>Pentapetalae</taxon>
        <taxon>rosids</taxon>
        <taxon>malvids</taxon>
        <taxon>Brassicales</taxon>
        <taxon>Brassicaceae</taxon>
        <taxon>Coluteocarpeae</taxon>
        <taxon>Noccaea</taxon>
    </lineage>
</organism>
<keyword evidence="5" id="KW-0464">Manganese</keyword>
<evidence type="ECO:0000256" key="1">
    <source>
        <dbReference type="ARBA" id="ARBA00001936"/>
    </source>
</evidence>
<dbReference type="GO" id="GO:0010333">
    <property type="term" value="F:terpene synthase activity"/>
    <property type="evidence" value="ECO:0007669"/>
    <property type="project" value="InterPro"/>
</dbReference>
<dbReference type="PANTHER" id="PTHR31225:SF242">
    <property type="entry name" value="TERPENOID SYNTHASE 9"/>
    <property type="match status" value="1"/>
</dbReference>
<comment type="cofactor">
    <cofactor evidence="2">
        <name>Mg(2+)</name>
        <dbReference type="ChEBI" id="CHEBI:18420"/>
    </cofactor>
</comment>
<dbReference type="InterPro" id="IPR001906">
    <property type="entry name" value="Terpene_synth_N"/>
</dbReference>
<dbReference type="InterPro" id="IPR044814">
    <property type="entry name" value="Terpene_cyclase_plant_C1"/>
</dbReference>
<evidence type="ECO:0000259" key="8">
    <source>
        <dbReference type="Pfam" id="PF01397"/>
    </source>
</evidence>
<evidence type="ECO:0000256" key="2">
    <source>
        <dbReference type="ARBA" id="ARBA00001946"/>
    </source>
</evidence>
<evidence type="ECO:0000259" key="9">
    <source>
        <dbReference type="Pfam" id="PF03936"/>
    </source>
</evidence>
<dbReference type="InterPro" id="IPR050148">
    <property type="entry name" value="Terpene_synthase-like"/>
</dbReference>
<dbReference type="FunFam" id="1.10.600.10:FF:000007">
    <property type="entry name" value="Isoprene synthase, chloroplastic"/>
    <property type="match status" value="1"/>
</dbReference>
<dbReference type="InterPro" id="IPR005630">
    <property type="entry name" value="Terpene_synthase_metal-bd"/>
</dbReference>
<proteinExistence type="inferred from homology"/>
<sequence>MEAITSFRPKLGSQLSLPSRTNLMLVSKLSRFPLTCYPGKIVHLRATATLTCNDRESHHTFKKLSPSEWGHHFLSVSVDVSEKNTLGRDIETLKPKVREILKSHSQGTDASKTRILFIYLLVSLGLAYLFENEIEEILKQDFQKVEDLMIVEDDLYKVSIIFLVFRTYGHNMSSDVFKRFQESNDKFKESLVGNVKGMLSLYEAAHLGTTTDYILDEALSFASSHLESLVASGNLPSHMASHIQNALFTAQHQNMEILVAVEFIQFYEQEDDHDEMLLKLSKLNFKFLQLHYLEELKIVTKWYKDLDFVSNLPPYFRDRIVEAYFFMPAMYPEPQSSRARIMMTKYYVIISLIDDTYDRYASIPDAESLANSFERWDLDDVMDKQPDYLKFIFRFTMETFKEFEREVGSYRVAGAIEEFKKFVKANINLAKWARAHVPSFEEYMKIGEVEIAVYGSMAALVMGIEQIPIQEAYEWLKSRPKLMRSLSTKARLMNDITGFKDDMNRGYAATGVNCYMKQYGVTEKEAIRELSKMVTKADKILNEEYMINKVSVPRKVWKVAMDLARTVHITYNGHDEYTNPEGKMKEYITSLFVNQFSL</sequence>
<dbReference type="AlphaFoldDB" id="A0A1J3DLQ3"/>
<dbReference type="GO" id="GO:0000287">
    <property type="term" value="F:magnesium ion binding"/>
    <property type="evidence" value="ECO:0007669"/>
    <property type="project" value="InterPro"/>
</dbReference>
<dbReference type="SFLD" id="SFLDS00005">
    <property type="entry name" value="Isoprenoid_Synthase_Type_I"/>
    <property type="match status" value="1"/>
</dbReference>
<dbReference type="CDD" id="cd00684">
    <property type="entry name" value="Terpene_cyclase_plant_C1"/>
    <property type="match status" value="1"/>
</dbReference>
<dbReference type="InterPro" id="IPR034741">
    <property type="entry name" value="Terpene_cyclase-like_1_C"/>
</dbReference>
<dbReference type="Pfam" id="PF03936">
    <property type="entry name" value="Terpene_synth_C"/>
    <property type="match status" value="1"/>
</dbReference>
<gene>
    <name evidence="10" type="ORF">GA_TR9848_c4_g1_i1_g.32545</name>
    <name evidence="11" type="ORF">LE_TR4473_c3_g1_i1_g.14600</name>
</gene>
<dbReference type="EMBL" id="GEVI01014572">
    <property type="protein sequence ID" value="JAU17748.1"/>
    <property type="molecule type" value="Transcribed_RNA"/>
</dbReference>
<dbReference type="Pfam" id="PF01397">
    <property type="entry name" value="Terpene_synth"/>
    <property type="match status" value="1"/>
</dbReference>
<dbReference type="InterPro" id="IPR008930">
    <property type="entry name" value="Terpenoid_cyclase/PrenylTrfase"/>
</dbReference>
<keyword evidence="6" id="KW-0456">Lyase</keyword>
<feature type="domain" description="Terpene synthase N-terminal" evidence="8">
    <location>
        <begin position="68"/>
        <end position="247"/>
    </location>
</feature>
<dbReference type="SUPFAM" id="SSF48239">
    <property type="entry name" value="Terpenoid cyclases/Protein prenyltransferases"/>
    <property type="match status" value="1"/>
</dbReference>
<evidence type="ECO:0000256" key="4">
    <source>
        <dbReference type="ARBA" id="ARBA00022842"/>
    </source>
</evidence>
<feature type="domain" description="Terpene synthase metal-binding" evidence="9">
    <location>
        <begin position="304"/>
        <end position="539"/>
    </location>
</feature>
<dbReference type="FunFam" id="1.50.10.130:FF:000001">
    <property type="entry name" value="Isoprene synthase, chloroplastic"/>
    <property type="match status" value="1"/>
</dbReference>
<evidence type="ECO:0000313" key="10">
    <source>
        <dbReference type="EMBL" id="JAU17748.1"/>
    </source>
</evidence>
<dbReference type="Gene3D" id="1.50.10.130">
    <property type="entry name" value="Terpene synthase, N-terminal domain"/>
    <property type="match status" value="1"/>
</dbReference>
<accession>A0A1J3DLQ3</accession>
<evidence type="ECO:0000313" key="11">
    <source>
        <dbReference type="EMBL" id="JAU60297.1"/>
    </source>
</evidence>
<keyword evidence="3" id="KW-0479">Metal-binding</keyword>
<dbReference type="InterPro" id="IPR008949">
    <property type="entry name" value="Isoprenoid_synthase_dom_sf"/>
</dbReference>
<dbReference type="SFLD" id="SFLDG01019">
    <property type="entry name" value="Terpene_Cyclase_Like_1_C_Termi"/>
    <property type="match status" value="1"/>
</dbReference>
<evidence type="ECO:0000256" key="6">
    <source>
        <dbReference type="ARBA" id="ARBA00023239"/>
    </source>
</evidence>
<evidence type="ECO:0000256" key="3">
    <source>
        <dbReference type="ARBA" id="ARBA00022723"/>
    </source>
</evidence>
<dbReference type="Gene3D" id="1.10.600.10">
    <property type="entry name" value="Farnesyl Diphosphate Synthase"/>
    <property type="match status" value="1"/>
</dbReference>
<evidence type="ECO:0000256" key="7">
    <source>
        <dbReference type="ARBA" id="ARBA00038405"/>
    </source>
</evidence>
<evidence type="ECO:0000256" key="5">
    <source>
        <dbReference type="ARBA" id="ARBA00023211"/>
    </source>
</evidence>
<dbReference type="EMBL" id="GEVL01017044">
    <property type="protein sequence ID" value="JAU60297.1"/>
    <property type="molecule type" value="Transcribed_RNA"/>
</dbReference>
<dbReference type="PANTHER" id="PTHR31225">
    <property type="entry name" value="OS04G0344100 PROTEIN-RELATED"/>
    <property type="match status" value="1"/>
</dbReference>
<comment type="similarity">
    <text evidence="7">Belongs to the terpene synthase family. Tpsa subfamily.</text>
</comment>
<dbReference type="GO" id="GO:0016102">
    <property type="term" value="P:diterpenoid biosynthetic process"/>
    <property type="evidence" value="ECO:0007669"/>
    <property type="project" value="InterPro"/>
</dbReference>
<name>A0A1J3DLQ3_NOCCA</name>
<dbReference type="InterPro" id="IPR036965">
    <property type="entry name" value="Terpene_synth_N_sf"/>
</dbReference>